<evidence type="ECO:0000313" key="2">
    <source>
        <dbReference type="Proteomes" id="UP000602181"/>
    </source>
</evidence>
<dbReference type="Proteomes" id="UP000602181">
    <property type="component" value="Unassembled WGS sequence"/>
</dbReference>
<dbReference type="EMBL" id="JACOIH010000023">
    <property type="protein sequence ID" value="MBC3939510.1"/>
    <property type="molecule type" value="Genomic_DNA"/>
</dbReference>
<reference evidence="1 2" key="1">
    <citation type="submission" date="2020-08" db="EMBL/GenBank/DDBJ databases">
        <authorList>
            <person name="Liu C."/>
            <person name="Sun Q."/>
        </authorList>
    </citation>
    <scope>NUCLEOTIDE SEQUENCE [LARGE SCALE GENOMIC DNA]</scope>
    <source>
        <strain evidence="1 2">22A2-44</strain>
    </source>
</reference>
<dbReference type="RefSeq" id="WP_158595684.1">
    <property type="nucleotide sequence ID" value="NZ_JACOIH010000023.1"/>
</dbReference>
<name>A0ABR7AGC4_9FIRM</name>
<protein>
    <submittedName>
        <fullName evidence="1">Uncharacterized protein</fullName>
    </submittedName>
</protein>
<comment type="caution">
    <text evidence="1">The sequence shown here is derived from an EMBL/GenBank/DDBJ whole genome shotgun (WGS) entry which is preliminary data.</text>
</comment>
<proteinExistence type="predicted"/>
<organism evidence="1 2">
    <name type="scientific">Anaerotruncus massiliensis</name>
    <name type="common">ex Togo et al. 2019</name>
    <dbReference type="NCBI Taxonomy" id="1673720"/>
    <lineage>
        <taxon>Bacteria</taxon>
        <taxon>Bacillati</taxon>
        <taxon>Bacillota</taxon>
        <taxon>Clostridia</taxon>
        <taxon>Eubacteriales</taxon>
        <taxon>Oscillospiraceae</taxon>
        <taxon>Anaerotruncus</taxon>
    </lineage>
</organism>
<sequence length="53" mass="6026">MSLSSEPVRREDDLLRMIDEGIAALETDEEFTKTVQAIGEFCSRNEKPDPEEP</sequence>
<evidence type="ECO:0000313" key="1">
    <source>
        <dbReference type="EMBL" id="MBC3939510.1"/>
    </source>
</evidence>
<keyword evidence="2" id="KW-1185">Reference proteome</keyword>
<accession>A0ABR7AGC4</accession>
<gene>
    <name evidence="1" type="ORF">H8R05_11385</name>
</gene>